<keyword evidence="1" id="KW-1133">Transmembrane helix</keyword>
<accession>A0A645F3S9</accession>
<organism evidence="2">
    <name type="scientific">bioreactor metagenome</name>
    <dbReference type="NCBI Taxonomy" id="1076179"/>
    <lineage>
        <taxon>unclassified sequences</taxon>
        <taxon>metagenomes</taxon>
        <taxon>ecological metagenomes</taxon>
    </lineage>
</organism>
<protein>
    <submittedName>
        <fullName evidence="2">Uncharacterized protein</fullName>
    </submittedName>
</protein>
<reference evidence="2" key="1">
    <citation type="submission" date="2019-08" db="EMBL/GenBank/DDBJ databases">
        <authorList>
            <person name="Kucharzyk K."/>
            <person name="Murdoch R.W."/>
            <person name="Higgins S."/>
            <person name="Loffler F."/>
        </authorList>
    </citation>
    <scope>NUCLEOTIDE SEQUENCE</scope>
</reference>
<name>A0A645F3S9_9ZZZZ</name>
<evidence type="ECO:0000256" key="1">
    <source>
        <dbReference type="SAM" id="Phobius"/>
    </source>
</evidence>
<sequence length="53" mass="5990">MEYIIDSVHGIFNAVNVPDIANVKFDLVTVVLCTHIILLLFITRKDPYLSDLS</sequence>
<dbReference type="EMBL" id="VSSQ01054213">
    <property type="protein sequence ID" value="MPN08192.1"/>
    <property type="molecule type" value="Genomic_DNA"/>
</dbReference>
<proteinExistence type="predicted"/>
<keyword evidence="1" id="KW-0472">Membrane</keyword>
<evidence type="ECO:0000313" key="2">
    <source>
        <dbReference type="EMBL" id="MPN08192.1"/>
    </source>
</evidence>
<keyword evidence="1" id="KW-0812">Transmembrane</keyword>
<comment type="caution">
    <text evidence="2">The sequence shown here is derived from an EMBL/GenBank/DDBJ whole genome shotgun (WGS) entry which is preliminary data.</text>
</comment>
<dbReference type="AlphaFoldDB" id="A0A645F3S9"/>
<gene>
    <name evidence="2" type="ORF">SDC9_155473</name>
</gene>
<feature type="transmembrane region" description="Helical" evidence="1">
    <location>
        <begin position="25"/>
        <end position="43"/>
    </location>
</feature>